<keyword evidence="1" id="KW-0812">Transmembrane</keyword>
<dbReference type="EMBL" id="JRUQ01000028">
    <property type="protein sequence ID" value="KGT94394.1"/>
    <property type="molecule type" value="Genomic_DNA"/>
</dbReference>
<dbReference type="Proteomes" id="UP000030351">
    <property type="component" value="Unassembled WGS sequence"/>
</dbReference>
<dbReference type="GO" id="GO:0015627">
    <property type="term" value="C:type II protein secretion system complex"/>
    <property type="evidence" value="ECO:0007669"/>
    <property type="project" value="InterPro"/>
</dbReference>
<organism evidence="2 3">
    <name type="scientific">Erwinia typographi</name>
    <dbReference type="NCBI Taxonomy" id="371042"/>
    <lineage>
        <taxon>Bacteria</taxon>
        <taxon>Pseudomonadati</taxon>
        <taxon>Pseudomonadota</taxon>
        <taxon>Gammaproteobacteria</taxon>
        <taxon>Enterobacterales</taxon>
        <taxon>Erwiniaceae</taxon>
        <taxon>Erwinia</taxon>
    </lineage>
</organism>
<dbReference type="STRING" id="371042.NG99_09590"/>
<dbReference type="AlphaFoldDB" id="A0A0A3Z9D9"/>
<evidence type="ECO:0000256" key="1">
    <source>
        <dbReference type="SAM" id="Phobius"/>
    </source>
</evidence>
<dbReference type="OrthoDB" id="6624834at2"/>
<keyword evidence="3" id="KW-1185">Reference proteome</keyword>
<dbReference type="Pfam" id="PF04612">
    <property type="entry name" value="T2SSM"/>
    <property type="match status" value="1"/>
</dbReference>
<proteinExistence type="predicted"/>
<keyword evidence="1" id="KW-0472">Membrane</keyword>
<name>A0A0A3Z9D9_9GAMM</name>
<evidence type="ECO:0000313" key="3">
    <source>
        <dbReference type="Proteomes" id="UP000030351"/>
    </source>
</evidence>
<dbReference type="Gene3D" id="3.30.1360.100">
    <property type="entry name" value="General secretion pathway protein M, EpsM"/>
    <property type="match status" value="1"/>
</dbReference>
<gene>
    <name evidence="2" type="ORF">NG99_09590</name>
</gene>
<dbReference type="RefSeq" id="WP_034891469.1">
    <property type="nucleotide sequence ID" value="NZ_JRUQ01000028.1"/>
</dbReference>
<evidence type="ECO:0008006" key="4">
    <source>
        <dbReference type="Google" id="ProtNLM"/>
    </source>
</evidence>
<evidence type="ECO:0000313" key="2">
    <source>
        <dbReference type="EMBL" id="KGT94394.1"/>
    </source>
</evidence>
<keyword evidence="1" id="KW-1133">Transmembrane helix</keyword>
<reference evidence="2 3" key="1">
    <citation type="submission" date="2014-10" db="EMBL/GenBank/DDBJ databases">
        <title>Genome sequence of Erwinia typographi M043b.</title>
        <authorList>
            <person name="Chan K.-G."/>
            <person name="Tan W.-S."/>
        </authorList>
    </citation>
    <scope>NUCLEOTIDE SEQUENCE [LARGE SCALE GENOMIC DNA]</scope>
    <source>
        <strain evidence="2 3">M043b</strain>
    </source>
</reference>
<comment type="caution">
    <text evidence="2">The sequence shown here is derived from an EMBL/GenBank/DDBJ whole genome shotgun (WGS) entry which is preliminary data.</text>
</comment>
<dbReference type="GO" id="GO:0015628">
    <property type="term" value="P:protein secretion by the type II secretion system"/>
    <property type="evidence" value="ECO:0007669"/>
    <property type="project" value="InterPro"/>
</dbReference>
<sequence length="163" mass="18087">MKQKIIQHWQVRTAVEKGIGVGLAGFVVALLVTFWLVQPLMNYTSSGEKRRIKAAQDVVWISQQKIHFPQSTGSHTAKPVTSTFAETVEHVLMQKGISAVTKGNDALTITLEIDVIRFSSLMALINELQNEQRITVFQLKLAAISDKNDSVKVSELVLKKAES</sequence>
<feature type="transmembrane region" description="Helical" evidence="1">
    <location>
        <begin position="21"/>
        <end position="41"/>
    </location>
</feature>
<dbReference type="InterPro" id="IPR007690">
    <property type="entry name" value="T2SS_GspM"/>
</dbReference>
<accession>A0A0A3Z9D9</accession>
<protein>
    <recommendedName>
        <fullName evidence="4">Type II secretion system protein M</fullName>
    </recommendedName>
</protein>